<dbReference type="OrthoDB" id="6747351at2759"/>
<evidence type="ECO:0000256" key="1">
    <source>
        <dbReference type="SAM" id="MobiDB-lite"/>
    </source>
</evidence>
<sequence length="373" mass="41899">AFRFENRLGGLKQNLRKPAQALQQIHRRLVEEKGRASPAMISDAKPEFQRAHSEGPLSCNLSDPQYHGYSVNGVVFNVKTFDRFLLLQSENYDAARQKLPRASQTSDLSNADEGKLRKRKRIPSIELAKLQSPKKKQTTAESYTILVSPSSSGCQVSTGPQFDTPAPNSNESFETEIRSDNSTTVEIILPSADAVIDEELNSLIPGGNDSRLWTGFENVVVSYLADIKLRLDRLEAKMEHRPNAIMDVDADDIEFHLLPFNNENDLRIFAEKLVSDKACKDSNHLVEGNFHFRLAILSDLLTDELAKTFSWLAAAKRTAKEAGVVAQIQVKEGIENWLRHARDRIEAKKKRTASPTGLKEFSPSWSEDDEHDQ</sequence>
<feature type="region of interest" description="Disordered" evidence="1">
    <location>
        <begin position="96"/>
        <end position="117"/>
    </location>
</feature>
<gene>
    <name evidence="2" type="ORF">AFUS01_LOCUS1459</name>
</gene>
<organism evidence="2 3">
    <name type="scientific">Allacma fusca</name>
    <dbReference type="NCBI Taxonomy" id="39272"/>
    <lineage>
        <taxon>Eukaryota</taxon>
        <taxon>Metazoa</taxon>
        <taxon>Ecdysozoa</taxon>
        <taxon>Arthropoda</taxon>
        <taxon>Hexapoda</taxon>
        <taxon>Collembola</taxon>
        <taxon>Symphypleona</taxon>
        <taxon>Sminthuridae</taxon>
        <taxon>Allacma</taxon>
    </lineage>
</organism>
<accession>A0A8J2J0J2</accession>
<dbReference type="AlphaFoldDB" id="A0A8J2J0J2"/>
<evidence type="ECO:0000313" key="3">
    <source>
        <dbReference type="Proteomes" id="UP000708208"/>
    </source>
</evidence>
<name>A0A8J2J0J2_9HEXA</name>
<evidence type="ECO:0008006" key="4">
    <source>
        <dbReference type="Google" id="ProtNLM"/>
    </source>
</evidence>
<feature type="region of interest" description="Disordered" evidence="1">
    <location>
        <begin position="346"/>
        <end position="373"/>
    </location>
</feature>
<evidence type="ECO:0000313" key="2">
    <source>
        <dbReference type="EMBL" id="CAG7662641.1"/>
    </source>
</evidence>
<protein>
    <recommendedName>
        <fullName evidence="4">DUF4806 domain-containing protein</fullName>
    </recommendedName>
</protein>
<feature type="compositionally biased region" description="Polar residues" evidence="1">
    <location>
        <begin position="149"/>
        <end position="172"/>
    </location>
</feature>
<proteinExistence type="predicted"/>
<dbReference type="EMBL" id="CAJVCH010008147">
    <property type="protein sequence ID" value="CAG7662641.1"/>
    <property type="molecule type" value="Genomic_DNA"/>
</dbReference>
<dbReference type="Proteomes" id="UP000708208">
    <property type="component" value="Unassembled WGS sequence"/>
</dbReference>
<feature type="non-terminal residue" evidence="2">
    <location>
        <position position="1"/>
    </location>
</feature>
<reference evidence="2" key="1">
    <citation type="submission" date="2021-06" db="EMBL/GenBank/DDBJ databases">
        <authorList>
            <person name="Hodson N. C."/>
            <person name="Mongue J. A."/>
            <person name="Jaron S. K."/>
        </authorList>
    </citation>
    <scope>NUCLEOTIDE SEQUENCE</scope>
</reference>
<comment type="caution">
    <text evidence="2">The sequence shown here is derived from an EMBL/GenBank/DDBJ whole genome shotgun (WGS) entry which is preliminary data.</text>
</comment>
<feature type="region of interest" description="Disordered" evidence="1">
    <location>
        <begin position="149"/>
        <end position="177"/>
    </location>
</feature>
<keyword evidence="3" id="KW-1185">Reference proteome</keyword>